<keyword evidence="3" id="KW-0433">Leucine-rich repeat</keyword>
<evidence type="ECO:0000256" key="2">
    <source>
        <dbReference type="ARBA" id="ARBA00012513"/>
    </source>
</evidence>
<dbReference type="InterPro" id="IPR001245">
    <property type="entry name" value="Ser-Thr/Tyr_kinase_cat_dom"/>
</dbReference>
<evidence type="ECO:0000256" key="10">
    <source>
        <dbReference type="ARBA" id="ARBA00047899"/>
    </source>
</evidence>
<dbReference type="PANTHER" id="PTHR45631:SF27">
    <property type="entry name" value="PROTEIN KINASE DOMAIN-CONTAINING PROTEIN"/>
    <property type="match status" value="1"/>
</dbReference>
<dbReference type="GO" id="GO:0005524">
    <property type="term" value="F:ATP binding"/>
    <property type="evidence" value="ECO:0007669"/>
    <property type="project" value="UniProtKB-UniRule"/>
</dbReference>
<reference evidence="17" key="1">
    <citation type="submission" date="2013-09" db="EMBL/GenBank/DDBJ databases">
        <title>Corchorus olitorius genome sequencing.</title>
        <authorList>
            <person name="Alam M."/>
            <person name="Haque M.S."/>
            <person name="Islam M.S."/>
            <person name="Emdad E.M."/>
            <person name="Islam M.M."/>
            <person name="Ahmed B."/>
            <person name="Halim A."/>
            <person name="Hossen Q.M.M."/>
            <person name="Hossain M.Z."/>
            <person name="Ahmed R."/>
            <person name="Khan M.M."/>
            <person name="Islam R."/>
            <person name="Rashid M.M."/>
            <person name="Khan S.A."/>
            <person name="Rahman M.S."/>
            <person name="Alam M."/>
            <person name="Yahiya A.S."/>
            <person name="Khan M.S."/>
            <person name="Azam M.S."/>
            <person name="Haque T."/>
            <person name="Lashkar M.Z.H."/>
            <person name="Akhand A.I."/>
            <person name="Morshed G."/>
            <person name="Roy S."/>
            <person name="Uddin K.S."/>
            <person name="Rabeya T."/>
            <person name="Hossain A.S."/>
            <person name="Chowdhury A."/>
            <person name="Snigdha A.R."/>
            <person name="Mortoza M.S."/>
            <person name="Matin S.A."/>
            <person name="Hoque S.M.E."/>
            <person name="Islam M.K."/>
            <person name="Roy D.K."/>
            <person name="Haider R."/>
            <person name="Moosa M.M."/>
            <person name="Elias S.M."/>
            <person name="Hasan A.M."/>
            <person name="Jahan S."/>
            <person name="Shafiuddin M."/>
            <person name="Mahmood N."/>
            <person name="Shommy N.S."/>
        </authorList>
    </citation>
    <scope>NUCLEOTIDE SEQUENCE [LARGE SCALE GENOMIC DNA]</scope>
    <source>
        <strain evidence="17">cv. O-4</strain>
    </source>
</reference>
<dbReference type="FunFam" id="3.30.200.20:FF:000495">
    <property type="entry name" value="Nodulation receptor kinase"/>
    <property type="match status" value="1"/>
</dbReference>
<keyword evidence="7 14" id="KW-1133">Transmembrane helix</keyword>
<dbReference type="Gene3D" id="2.60.120.430">
    <property type="entry name" value="Galactose-binding lectin"/>
    <property type="match status" value="1"/>
</dbReference>
<dbReference type="STRING" id="93759.A0A1R3K3K1"/>
<keyword evidence="8 14" id="KW-0472">Membrane</keyword>
<gene>
    <name evidence="16" type="ORF">COLO4_11682</name>
</gene>
<evidence type="ECO:0000256" key="1">
    <source>
        <dbReference type="ARBA" id="ARBA00004167"/>
    </source>
</evidence>
<dbReference type="InterPro" id="IPR024788">
    <property type="entry name" value="Malectin-like_Carb-bd_dom"/>
</dbReference>
<dbReference type="InterPro" id="IPR017441">
    <property type="entry name" value="Protein_kinase_ATP_BS"/>
</dbReference>
<name>A0A1R3K3K1_9ROSI</name>
<evidence type="ECO:0000259" key="15">
    <source>
        <dbReference type="PROSITE" id="PS50011"/>
    </source>
</evidence>
<feature type="region of interest" description="Disordered" evidence="13">
    <location>
        <begin position="821"/>
        <end position="843"/>
    </location>
</feature>
<comment type="catalytic activity">
    <reaction evidence="11">
        <text>L-seryl-[protein] + ATP = O-phospho-L-seryl-[protein] + ADP + H(+)</text>
        <dbReference type="Rhea" id="RHEA:17989"/>
        <dbReference type="Rhea" id="RHEA-COMP:9863"/>
        <dbReference type="Rhea" id="RHEA-COMP:11604"/>
        <dbReference type="ChEBI" id="CHEBI:15378"/>
        <dbReference type="ChEBI" id="CHEBI:29999"/>
        <dbReference type="ChEBI" id="CHEBI:30616"/>
        <dbReference type="ChEBI" id="CHEBI:83421"/>
        <dbReference type="ChEBI" id="CHEBI:456216"/>
        <dbReference type="EC" id="2.7.11.1"/>
    </reaction>
</comment>
<evidence type="ECO:0000313" key="17">
    <source>
        <dbReference type="Proteomes" id="UP000187203"/>
    </source>
</evidence>
<dbReference type="PROSITE" id="PS50011">
    <property type="entry name" value="PROTEIN_KINASE_DOM"/>
    <property type="match status" value="1"/>
</dbReference>
<dbReference type="Pfam" id="PF12819">
    <property type="entry name" value="Malectin_like"/>
    <property type="match status" value="1"/>
</dbReference>
<dbReference type="InterPro" id="IPR001611">
    <property type="entry name" value="Leu-rich_rpt"/>
</dbReference>
<feature type="domain" description="Protein kinase" evidence="15">
    <location>
        <begin position="559"/>
        <end position="843"/>
    </location>
</feature>
<evidence type="ECO:0000256" key="8">
    <source>
        <dbReference type="ARBA" id="ARBA00023136"/>
    </source>
</evidence>
<evidence type="ECO:0000256" key="13">
    <source>
        <dbReference type="SAM" id="MobiDB-lite"/>
    </source>
</evidence>
<evidence type="ECO:0000256" key="9">
    <source>
        <dbReference type="ARBA" id="ARBA00023170"/>
    </source>
</evidence>
<evidence type="ECO:0000256" key="3">
    <source>
        <dbReference type="ARBA" id="ARBA00022614"/>
    </source>
</evidence>
<feature type="transmembrane region" description="Helical" evidence="14">
    <location>
        <begin position="484"/>
        <end position="508"/>
    </location>
</feature>
<evidence type="ECO:0000313" key="16">
    <source>
        <dbReference type="EMBL" id="OMP01669.1"/>
    </source>
</evidence>
<dbReference type="Gene3D" id="3.30.200.20">
    <property type="entry name" value="Phosphorylase Kinase, domain 1"/>
    <property type="match status" value="1"/>
</dbReference>
<feature type="compositionally biased region" description="Low complexity" evidence="13">
    <location>
        <begin position="821"/>
        <end position="831"/>
    </location>
</feature>
<evidence type="ECO:0000256" key="4">
    <source>
        <dbReference type="ARBA" id="ARBA00022692"/>
    </source>
</evidence>
<accession>A0A1R3K3K1</accession>
<keyword evidence="6" id="KW-0677">Repeat</keyword>
<keyword evidence="4 14" id="KW-0812">Transmembrane</keyword>
<dbReference type="FunFam" id="3.80.10.10:FF:000129">
    <property type="entry name" value="Leucine-rich repeat receptor-like kinase"/>
    <property type="match status" value="1"/>
</dbReference>
<keyword evidence="5" id="KW-0732">Signal</keyword>
<keyword evidence="12" id="KW-0067">ATP-binding</keyword>
<dbReference type="GO" id="GO:0016020">
    <property type="term" value="C:membrane"/>
    <property type="evidence" value="ECO:0007669"/>
    <property type="project" value="UniProtKB-SubCell"/>
</dbReference>
<dbReference type="OrthoDB" id="4062651at2759"/>
<dbReference type="GO" id="GO:0004672">
    <property type="term" value="F:protein kinase activity"/>
    <property type="evidence" value="ECO:0007669"/>
    <property type="project" value="InterPro"/>
</dbReference>
<dbReference type="PROSITE" id="PS00107">
    <property type="entry name" value="PROTEIN_KINASE_ATP"/>
    <property type="match status" value="1"/>
</dbReference>
<dbReference type="InterPro" id="IPR000719">
    <property type="entry name" value="Prot_kinase_dom"/>
</dbReference>
<feature type="binding site" evidence="12">
    <location>
        <position position="587"/>
    </location>
    <ligand>
        <name>ATP</name>
        <dbReference type="ChEBI" id="CHEBI:30616"/>
    </ligand>
</feature>
<evidence type="ECO:0000256" key="11">
    <source>
        <dbReference type="ARBA" id="ARBA00048679"/>
    </source>
</evidence>
<dbReference type="EC" id="2.7.11.1" evidence="2"/>
<sequence>MYYFLSIACCAESSYTDKSLVWVPDDQWFQDKKTCRNLNPGNERARIFDINSGKICYNLPTIKDQDYLIRGSFPVGETKGTKLDSVFNVSIGVTPLALVNSLEDFVVEGIFRAVDSYTDFCLVHEKGNPYISRIELRHLNDSEYLNDKPSSILKLVNRSDLGGIGDTRFPEDKYDRIWKPASSLYSRTNSSVTIHNNASTTVPLKVLETAVTDSNRLEFLQNDLNSGDYNYTVILYFLELNDTVTRTGQRVFDIYINNERKEENFDILASGSNYREVVFNVTAKGSMNLTLVKVSNGSEFGPICNAFEIFQVRQRDQRQTDYNDVMLMKNVKQELLMSNQGNTLLETWTGDPCLLEPWQGLTCNSFNGTSIITDLDLSSSGFQGLIPTSITKLTHLKTLNLSNNDFSGQIPIFSPSSNLTSVDISNNELQGSLPESLISLPDLKILYYGCNQLNNDLPSSLNRSKLNTDNGACRRKSRGPIKGIVIGAAASGTALVTIAIGAVIICLYRQKLMARRKYDAKRLYNAKNLVFSIPSTDDVFVKSISIQTYTLEDIERATEQYKTLIGEGGFGSVYRGTLPDGQEVAVKVRSATSTQGTREFENELNLLSAIRHENLVPLLGYCCENDQQILVYPFMSNGSLQDRLYGEAAKRKVLDWPTRLSIALGAARASNEQFLIFSMCAKVADFGFSKYAPQEGDSNASLEVRGTAGYMDPEPRNEWSLVEWAKPYIRESKIDEIVDPSIKGGYHAEALWRVLEAALACIEPFSAYRPCMADIVRELEDALIIENNASEYMKSIDSIYSLGGSNRFSIVMERKIVVAPTTTPTASEPSPINTQALAPPEPR</sequence>
<evidence type="ECO:0000256" key="7">
    <source>
        <dbReference type="ARBA" id="ARBA00022989"/>
    </source>
</evidence>
<dbReference type="Pfam" id="PF00560">
    <property type="entry name" value="LRR_1"/>
    <property type="match status" value="2"/>
</dbReference>
<evidence type="ECO:0000256" key="12">
    <source>
        <dbReference type="PROSITE-ProRule" id="PRU10141"/>
    </source>
</evidence>
<dbReference type="SUPFAM" id="SSF52058">
    <property type="entry name" value="L domain-like"/>
    <property type="match status" value="1"/>
</dbReference>
<comment type="catalytic activity">
    <reaction evidence="10">
        <text>L-threonyl-[protein] + ATP = O-phospho-L-threonyl-[protein] + ADP + H(+)</text>
        <dbReference type="Rhea" id="RHEA:46608"/>
        <dbReference type="Rhea" id="RHEA-COMP:11060"/>
        <dbReference type="Rhea" id="RHEA-COMP:11605"/>
        <dbReference type="ChEBI" id="CHEBI:15378"/>
        <dbReference type="ChEBI" id="CHEBI:30013"/>
        <dbReference type="ChEBI" id="CHEBI:30616"/>
        <dbReference type="ChEBI" id="CHEBI:61977"/>
        <dbReference type="ChEBI" id="CHEBI:456216"/>
        <dbReference type="EC" id="2.7.11.1"/>
    </reaction>
</comment>
<keyword evidence="17" id="KW-1185">Reference proteome</keyword>
<dbReference type="AlphaFoldDB" id="A0A1R3K3K1"/>
<comment type="caution">
    <text evidence="16">The sequence shown here is derived from an EMBL/GenBank/DDBJ whole genome shotgun (WGS) entry which is preliminary data.</text>
</comment>
<dbReference type="InterPro" id="IPR011009">
    <property type="entry name" value="Kinase-like_dom_sf"/>
</dbReference>
<dbReference type="Gene3D" id="3.80.10.10">
    <property type="entry name" value="Ribonuclease Inhibitor"/>
    <property type="match status" value="1"/>
</dbReference>
<dbReference type="EMBL" id="AWUE01014732">
    <property type="protein sequence ID" value="OMP01669.1"/>
    <property type="molecule type" value="Genomic_DNA"/>
</dbReference>
<dbReference type="SUPFAM" id="SSF56112">
    <property type="entry name" value="Protein kinase-like (PK-like)"/>
    <property type="match status" value="1"/>
</dbReference>
<comment type="subcellular location">
    <subcellularLocation>
        <location evidence="1">Membrane</location>
        <topology evidence="1">Single-pass membrane protein</topology>
    </subcellularLocation>
</comment>
<dbReference type="PANTHER" id="PTHR45631">
    <property type="entry name" value="OS07G0107800 PROTEIN-RELATED"/>
    <property type="match status" value="1"/>
</dbReference>
<dbReference type="InterPro" id="IPR032675">
    <property type="entry name" value="LRR_dom_sf"/>
</dbReference>
<protein>
    <recommendedName>
        <fullName evidence="2">non-specific serine/threonine protein kinase</fullName>
        <ecNumber evidence="2">2.7.11.1</ecNumber>
    </recommendedName>
</protein>
<evidence type="ECO:0000256" key="14">
    <source>
        <dbReference type="SAM" id="Phobius"/>
    </source>
</evidence>
<dbReference type="Pfam" id="PF07714">
    <property type="entry name" value="PK_Tyr_Ser-Thr"/>
    <property type="match status" value="1"/>
</dbReference>
<evidence type="ECO:0000256" key="5">
    <source>
        <dbReference type="ARBA" id="ARBA00022729"/>
    </source>
</evidence>
<keyword evidence="9" id="KW-0675">Receptor</keyword>
<dbReference type="Gene3D" id="1.10.510.10">
    <property type="entry name" value="Transferase(Phosphotransferase) domain 1"/>
    <property type="match status" value="2"/>
</dbReference>
<evidence type="ECO:0000256" key="6">
    <source>
        <dbReference type="ARBA" id="ARBA00022737"/>
    </source>
</evidence>
<proteinExistence type="predicted"/>
<organism evidence="16 17">
    <name type="scientific">Corchorus olitorius</name>
    <dbReference type="NCBI Taxonomy" id="93759"/>
    <lineage>
        <taxon>Eukaryota</taxon>
        <taxon>Viridiplantae</taxon>
        <taxon>Streptophyta</taxon>
        <taxon>Embryophyta</taxon>
        <taxon>Tracheophyta</taxon>
        <taxon>Spermatophyta</taxon>
        <taxon>Magnoliopsida</taxon>
        <taxon>eudicotyledons</taxon>
        <taxon>Gunneridae</taxon>
        <taxon>Pentapetalae</taxon>
        <taxon>rosids</taxon>
        <taxon>malvids</taxon>
        <taxon>Malvales</taxon>
        <taxon>Malvaceae</taxon>
        <taxon>Grewioideae</taxon>
        <taxon>Apeibeae</taxon>
        <taxon>Corchorus</taxon>
    </lineage>
</organism>
<keyword evidence="12" id="KW-0547">Nucleotide-binding</keyword>
<dbReference type="Proteomes" id="UP000187203">
    <property type="component" value="Unassembled WGS sequence"/>
</dbReference>